<evidence type="ECO:0000256" key="4">
    <source>
        <dbReference type="ARBA" id="ARBA00022475"/>
    </source>
</evidence>
<organism evidence="9 10">
    <name type="scientific">Thermococcus peptonophilus</name>
    <dbReference type="NCBI Taxonomy" id="53952"/>
    <lineage>
        <taxon>Archaea</taxon>
        <taxon>Methanobacteriati</taxon>
        <taxon>Methanobacteriota</taxon>
        <taxon>Thermococci</taxon>
        <taxon>Thermococcales</taxon>
        <taxon>Thermococcaceae</taxon>
        <taxon>Thermococcus</taxon>
    </lineage>
</organism>
<dbReference type="CDD" id="cd09321">
    <property type="entry name" value="TDT_like_3"/>
    <property type="match status" value="1"/>
</dbReference>
<dbReference type="Pfam" id="PF03595">
    <property type="entry name" value="SLAC1"/>
    <property type="match status" value="1"/>
</dbReference>
<evidence type="ECO:0000256" key="3">
    <source>
        <dbReference type="ARBA" id="ARBA00022448"/>
    </source>
</evidence>
<evidence type="ECO:0000256" key="5">
    <source>
        <dbReference type="ARBA" id="ARBA00022692"/>
    </source>
</evidence>
<keyword evidence="3" id="KW-0813">Transport</keyword>
<evidence type="ECO:0000256" key="2">
    <source>
        <dbReference type="ARBA" id="ARBA00008566"/>
    </source>
</evidence>
<dbReference type="NCBIfam" id="TIGR00816">
    <property type="entry name" value="tdt"/>
    <property type="match status" value="1"/>
</dbReference>
<dbReference type="InterPro" id="IPR004695">
    <property type="entry name" value="SLAC1/Mae1/Ssu1/TehA"/>
</dbReference>
<dbReference type="GO" id="GO:0005886">
    <property type="term" value="C:plasma membrane"/>
    <property type="evidence" value="ECO:0007669"/>
    <property type="project" value="UniProtKB-SubCell"/>
</dbReference>
<dbReference type="Proteomes" id="UP000073604">
    <property type="component" value="Chromosome"/>
</dbReference>
<dbReference type="InterPro" id="IPR011552">
    <property type="entry name" value="TehA/Mae1"/>
</dbReference>
<feature type="transmembrane region" description="Helical" evidence="8">
    <location>
        <begin position="302"/>
        <end position="323"/>
    </location>
</feature>
<accession>A0A142CX87</accession>
<feature type="transmembrane region" description="Helical" evidence="8">
    <location>
        <begin position="141"/>
        <end position="160"/>
    </location>
</feature>
<feature type="transmembrane region" description="Helical" evidence="8">
    <location>
        <begin position="41"/>
        <end position="59"/>
    </location>
</feature>
<dbReference type="EMBL" id="CP014750">
    <property type="protein sequence ID" value="AMQ19389.1"/>
    <property type="molecule type" value="Genomic_DNA"/>
</dbReference>
<evidence type="ECO:0000313" key="10">
    <source>
        <dbReference type="Proteomes" id="UP000073604"/>
    </source>
</evidence>
<proteinExistence type="inferred from homology"/>
<feature type="transmembrane region" description="Helical" evidence="8">
    <location>
        <begin position="105"/>
        <end position="129"/>
    </location>
</feature>
<keyword evidence="4" id="KW-1003">Cell membrane</keyword>
<dbReference type="GO" id="GO:0000319">
    <property type="term" value="F:sulfite transmembrane transporter activity"/>
    <property type="evidence" value="ECO:0007669"/>
    <property type="project" value="TreeGrafter"/>
</dbReference>
<protein>
    <submittedName>
        <fullName evidence="9">C4-dicarboxylate ABC transporter</fullName>
    </submittedName>
</protein>
<dbReference type="PANTHER" id="PTHR31686:SF1">
    <property type="entry name" value="SULFITE EFFLUX PUMP SSU1"/>
    <property type="match status" value="1"/>
</dbReference>
<keyword evidence="5 8" id="KW-0812">Transmembrane</keyword>
<dbReference type="PANTHER" id="PTHR31686">
    <property type="match status" value="1"/>
</dbReference>
<evidence type="ECO:0000256" key="1">
    <source>
        <dbReference type="ARBA" id="ARBA00004651"/>
    </source>
</evidence>
<dbReference type="InterPro" id="IPR038665">
    <property type="entry name" value="Voltage-dep_anion_channel_sf"/>
</dbReference>
<dbReference type="STRING" id="53952.A0127_09565"/>
<feature type="transmembrane region" description="Helical" evidence="8">
    <location>
        <begin position="172"/>
        <end position="197"/>
    </location>
</feature>
<reference evidence="10" key="1">
    <citation type="submission" date="2016-03" db="EMBL/GenBank/DDBJ databases">
        <authorList>
            <person name="Oger P.M."/>
        </authorList>
    </citation>
    <scope>NUCLEOTIDE SEQUENCE [LARGE SCALE GENOMIC DNA]</scope>
    <source>
        <strain evidence="10">OG-1</strain>
    </source>
</reference>
<feature type="transmembrane region" description="Helical" evidence="8">
    <location>
        <begin position="240"/>
        <end position="263"/>
    </location>
</feature>
<evidence type="ECO:0000256" key="8">
    <source>
        <dbReference type="SAM" id="Phobius"/>
    </source>
</evidence>
<evidence type="ECO:0000313" key="9">
    <source>
        <dbReference type="EMBL" id="AMQ19389.1"/>
    </source>
</evidence>
<feature type="transmembrane region" description="Helical" evidence="8">
    <location>
        <begin position="270"/>
        <end position="290"/>
    </location>
</feature>
<sequence length="334" mass="37689">MEKLREFNPAAFASVMGTGAVAIASYHYAGYLSWLREVGIGLTYLNFILYFVLLIPWLLRWVLYQKEALEDLRHPSKGHFYGTSGAATIVLSAQALAILKNQTLAWYLWIWGLVLTFIFAFWMSYEVFIAGEVDLRHLSPAWYIPPVALVIIPFGAAFMRTTTGYTQELTVIVNYLGWGAGFFLYLVLYAVVTLRFIRHELMPPQMAPLIWMNLGPIGASITALFALIENSTIPIPKEPFMAFAFFLWGLGFWWLVMATAMTLHYIKNLSLPYSGAWWAFVFPLGAFVNATKDLGDTFGLKLMSLFGFLLLWSLLAIWLATIIKMAGPKKSGKS</sequence>
<keyword evidence="7 8" id="KW-0472">Membrane</keyword>
<comment type="subcellular location">
    <subcellularLocation>
        <location evidence="1">Cell membrane</location>
        <topology evidence="1">Multi-pass membrane protein</topology>
    </subcellularLocation>
</comment>
<name>A0A142CX87_9EURY</name>
<comment type="similarity">
    <text evidence="2">Belongs to the tellurite-resistance/dicarboxylate transporter (TDT) family.</text>
</comment>
<dbReference type="OrthoDB" id="184482at2157"/>
<feature type="transmembrane region" description="Helical" evidence="8">
    <location>
        <begin position="7"/>
        <end position="29"/>
    </location>
</feature>
<dbReference type="KEGG" id="tpep:A0127_09565"/>
<feature type="transmembrane region" description="Helical" evidence="8">
    <location>
        <begin position="209"/>
        <end position="228"/>
    </location>
</feature>
<evidence type="ECO:0000256" key="7">
    <source>
        <dbReference type="ARBA" id="ARBA00023136"/>
    </source>
</evidence>
<feature type="transmembrane region" description="Helical" evidence="8">
    <location>
        <begin position="80"/>
        <end position="99"/>
    </location>
</feature>
<dbReference type="Gene3D" id="1.50.10.150">
    <property type="entry name" value="Voltage-dependent anion channel"/>
    <property type="match status" value="1"/>
</dbReference>
<keyword evidence="10" id="KW-1185">Reference proteome</keyword>
<dbReference type="AlphaFoldDB" id="A0A142CX87"/>
<dbReference type="InterPro" id="IPR051629">
    <property type="entry name" value="Sulfite_efflux_TDT"/>
</dbReference>
<keyword evidence="6 8" id="KW-1133">Transmembrane helix</keyword>
<evidence type="ECO:0000256" key="6">
    <source>
        <dbReference type="ARBA" id="ARBA00022989"/>
    </source>
</evidence>
<gene>
    <name evidence="9" type="ORF">A0127_09565</name>
</gene>